<dbReference type="AlphaFoldDB" id="A0A6H5FZU4"/>
<protein>
    <submittedName>
        <fullName evidence="2">Uncharacterized protein</fullName>
    </submittedName>
</protein>
<dbReference type="EMBL" id="CADCXU010003081">
    <property type="protein sequence ID" value="CAA9995121.1"/>
    <property type="molecule type" value="Genomic_DNA"/>
</dbReference>
<evidence type="ECO:0000256" key="1">
    <source>
        <dbReference type="SAM" id="MobiDB-lite"/>
    </source>
</evidence>
<feature type="non-terminal residue" evidence="2">
    <location>
        <position position="212"/>
    </location>
</feature>
<dbReference type="Proteomes" id="UP000479000">
    <property type="component" value="Unassembled WGS sequence"/>
</dbReference>
<feature type="region of interest" description="Disordered" evidence="1">
    <location>
        <begin position="156"/>
        <end position="180"/>
    </location>
</feature>
<organism evidence="2 3">
    <name type="scientific">Nesidiocoris tenuis</name>
    <dbReference type="NCBI Taxonomy" id="355587"/>
    <lineage>
        <taxon>Eukaryota</taxon>
        <taxon>Metazoa</taxon>
        <taxon>Ecdysozoa</taxon>
        <taxon>Arthropoda</taxon>
        <taxon>Hexapoda</taxon>
        <taxon>Insecta</taxon>
        <taxon>Pterygota</taxon>
        <taxon>Neoptera</taxon>
        <taxon>Paraneoptera</taxon>
        <taxon>Hemiptera</taxon>
        <taxon>Heteroptera</taxon>
        <taxon>Panheteroptera</taxon>
        <taxon>Cimicomorpha</taxon>
        <taxon>Miridae</taxon>
        <taxon>Dicyphina</taxon>
        <taxon>Nesidiocoris</taxon>
    </lineage>
</organism>
<gene>
    <name evidence="2" type="ORF">NTEN_LOCUS1912</name>
</gene>
<name>A0A6H5FZU4_9HEMI</name>
<evidence type="ECO:0000313" key="2">
    <source>
        <dbReference type="EMBL" id="CAA9995121.1"/>
    </source>
</evidence>
<accession>A0A6H5FZU4</accession>
<keyword evidence="3" id="KW-1185">Reference proteome</keyword>
<proteinExistence type="predicted"/>
<reference evidence="2 3" key="1">
    <citation type="submission" date="2020-02" db="EMBL/GenBank/DDBJ databases">
        <authorList>
            <person name="Ferguson B K."/>
        </authorList>
    </citation>
    <scope>NUCLEOTIDE SEQUENCE [LARGE SCALE GENOMIC DNA]</scope>
</reference>
<evidence type="ECO:0000313" key="3">
    <source>
        <dbReference type="Proteomes" id="UP000479000"/>
    </source>
</evidence>
<sequence>MEVKNHNNRRGLFWRVCAGRIRQNQICNHSRICPAFGLRLRRANLIRLRTVSYDPMGHQPRAAEVRNEDQFFLVFRRKTSFRGRDFRRKSAHPQKEILKFLEKRVFNEEVAKRIDEQKFACCSGIFERFTLFHGEWNVDEFLKPDSTARITGKQRLPEAKMSTENINEEDSRRDSTSFRRKIRQASSSVEKERIRNSDPQNQNQFVLSMLRK</sequence>